<dbReference type="RefSeq" id="YP_010082842.1">
    <property type="nucleotide sequence ID" value="NC_055035.1"/>
</dbReference>
<organism evidence="1 2">
    <name type="scientific">Fusobacterium phage Fnu1</name>
    <dbReference type="NCBI Taxonomy" id="2530024"/>
    <lineage>
        <taxon>Viruses</taxon>
        <taxon>Duplodnaviria</taxon>
        <taxon>Heunggongvirae</taxon>
        <taxon>Uroviricota</taxon>
        <taxon>Caudoviricetes</taxon>
        <taxon>Latrobevirus</taxon>
        <taxon>Latrobevirus FNU1</taxon>
    </lineage>
</organism>
<name>A0A481W5P6_9CAUD</name>
<sequence length="91" mass="10951">MKIESKFAILEVLGDTLTFKNKVHSKYKKGIYNFKIVNTEDIEKIKEFFKRFKNSMYINFYHDFENDRIEIEYQSIKTSKILDSIIVDVLD</sequence>
<evidence type="ECO:0000313" key="2">
    <source>
        <dbReference type="Proteomes" id="UP000292160"/>
    </source>
</evidence>
<evidence type="ECO:0000313" key="1">
    <source>
        <dbReference type="EMBL" id="QBJ04194.1"/>
    </source>
</evidence>
<accession>A0A481W5P6</accession>
<protein>
    <submittedName>
        <fullName evidence="1">Uncharacterized protein</fullName>
    </submittedName>
</protein>
<dbReference type="GeneID" id="65071850"/>
<dbReference type="EMBL" id="MK554696">
    <property type="protein sequence ID" value="QBJ04194.1"/>
    <property type="molecule type" value="Genomic_DNA"/>
</dbReference>
<reference evidence="1 2" key="1">
    <citation type="submission" date="2019-02" db="EMBL/GenBank/DDBJ databases">
        <title>Genomic, morphological and functional characterisation of novel bacteriophage Fnu1 capable of disrupt Fusobacterium nucleatum biofilm.</title>
        <authorList>
            <person name="Kabwe M."/>
            <person name="Brown T.L."/>
            <person name="Dashper S."/>
            <person name="Speirs L."/>
            <person name="Ku H."/>
            <person name="Petrovski S."/>
            <person name="Chan H.T."/>
            <person name="Lock P."/>
            <person name="Tucci J."/>
        </authorList>
    </citation>
    <scope>NUCLEOTIDE SEQUENCE [LARGE SCALE GENOMIC DNA]</scope>
</reference>
<keyword evidence="2" id="KW-1185">Reference proteome</keyword>
<dbReference type="Proteomes" id="UP000292160">
    <property type="component" value="Segment"/>
</dbReference>
<proteinExistence type="predicted"/>
<dbReference type="KEGG" id="vg:65071850"/>